<proteinExistence type="predicted"/>
<name>E2ZCC8_9FIRM</name>
<dbReference type="HOGENOM" id="CLU_1451615_0_0_9"/>
<organism evidence="1 2">
    <name type="scientific">Megasphaera micronuciformis F0359</name>
    <dbReference type="NCBI Taxonomy" id="706434"/>
    <lineage>
        <taxon>Bacteria</taxon>
        <taxon>Bacillati</taxon>
        <taxon>Bacillota</taxon>
        <taxon>Negativicutes</taxon>
        <taxon>Veillonellales</taxon>
        <taxon>Veillonellaceae</taxon>
        <taxon>Megasphaera</taxon>
    </lineage>
</organism>
<evidence type="ECO:0000313" key="2">
    <source>
        <dbReference type="Proteomes" id="UP000003195"/>
    </source>
</evidence>
<sequence length="187" mass="21777">MRTKGDITVFSDGTMNVYNRSLAEELWYDYKDFAHRAAKYRKMNKKDAELSARRYERAAVFALCEFFCQVLGSWYNQGQEKGCFPTGTGEDILFVFRAFSSTALGVAGRNVKDSEFSGLYSLLERYCRHDGSVWEVMTGDHLSETEEKMDDFLTRVESRTSFRRFTPWSEQTKSIIERLSGLLRRRD</sequence>
<evidence type="ECO:0000313" key="1">
    <source>
        <dbReference type="EMBL" id="EFQ04115.1"/>
    </source>
</evidence>
<dbReference type="EMBL" id="AECS01000037">
    <property type="protein sequence ID" value="EFQ04115.1"/>
    <property type="molecule type" value="Genomic_DNA"/>
</dbReference>
<comment type="caution">
    <text evidence="1">The sequence shown here is derived from an EMBL/GenBank/DDBJ whole genome shotgun (WGS) entry which is preliminary data.</text>
</comment>
<reference evidence="1 2" key="1">
    <citation type="submission" date="2010-08" db="EMBL/GenBank/DDBJ databases">
        <authorList>
            <person name="Weinstock G."/>
            <person name="Sodergren E."/>
            <person name="Clifton S."/>
            <person name="Fulton L."/>
            <person name="Fulton B."/>
            <person name="Courtney L."/>
            <person name="Fronick C."/>
            <person name="Harrison M."/>
            <person name="Strong C."/>
            <person name="Farmer C."/>
            <person name="Delahaunty K."/>
            <person name="Markovic C."/>
            <person name="Hall O."/>
            <person name="Minx P."/>
            <person name="Tomlinson C."/>
            <person name="Mitreva M."/>
            <person name="Hou S."/>
            <person name="Chen J."/>
            <person name="Wollam A."/>
            <person name="Pepin K.H."/>
            <person name="Johnson M."/>
            <person name="Bhonagiri V."/>
            <person name="Zhang X."/>
            <person name="Suruliraj S."/>
            <person name="Warren W."/>
            <person name="Chinwalla A."/>
            <person name="Mardis E.R."/>
            <person name="Wilson R.K."/>
        </authorList>
    </citation>
    <scope>NUCLEOTIDE SEQUENCE [LARGE SCALE GENOMIC DNA]</scope>
    <source>
        <strain evidence="1 2">F0359</strain>
    </source>
</reference>
<accession>E2ZCC8</accession>
<dbReference type="OrthoDB" id="1623067at2"/>
<gene>
    <name evidence="1" type="ORF">HMPREF9429_01300</name>
</gene>
<dbReference type="RefSeq" id="WP_006942464.1">
    <property type="nucleotide sequence ID" value="NZ_GL538208.1"/>
</dbReference>
<dbReference type="AlphaFoldDB" id="E2ZCC8"/>
<dbReference type="STRING" id="706434.HMPREF9429_01300"/>
<dbReference type="eggNOG" id="ENOG5034BF5">
    <property type="taxonomic scope" value="Bacteria"/>
</dbReference>
<dbReference type="Proteomes" id="UP000003195">
    <property type="component" value="Unassembled WGS sequence"/>
</dbReference>
<keyword evidence="2" id="KW-1185">Reference proteome</keyword>
<protein>
    <submittedName>
        <fullName evidence="1">Uncharacterized protein</fullName>
    </submittedName>
</protein>